<dbReference type="InterPro" id="IPR028889">
    <property type="entry name" value="USP"/>
</dbReference>
<keyword evidence="8" id="KW-0788">Thiol protease</keyword>
<keyword evidence="7" id="KW-0378">Hydrolase</keyword>
<dbReference type="InterPro" id="IPR018200">
    <property type="entry name" value="USP_CS"/>
</dbReference>
<dbReference type="InterPro" id="IPR038765">
    <property type="entry name" value="Papain-like_cys_pep_sf"/>
</dbReference>
<evidence type="ECO:0000256" key="11">
    <source>
        <dbReference type="ARBA" id="ARBA00042154"/>
    </source>
</evidence>
<evidence type="ECO:0000256" key="9">
    <source>
        <dbReference type="ARBA" id="ARBA00039432"/>
    </source>
</evidence>
<feature type="compositionally biased region" description="Basic and acidic residues" evidence="14">
    <location>
        <begin position="32"/>
        <end position="43"/>
    </location>
</feature>
<feature type="region of interest" description="Disordered" evidence="14">
    <location>
        <begin position="1"/>
        <end position="58"/>
    </location>
</feature>
<comment type="subcellular location">
    <subcellularLocation>
        <location evidence="2">Nucleus</location>
        <location evidence="2">Nucleolus</location>
    </subcellularLocation>
</comment>
<organism evidence="16 17">
    <name type="scientific">Strongylus vulgaris</name>
    <name type="common">Blood worm</name>
    <dbReference type="NCBI Taxonomy" id="40348"/>
    <lineage>
        <taxon>Eukaryota</taxon>
        <taxon>Metazoa</taxon>
        <taxon>Ecdysozoa</taxon>
        <taxon>Nematoda</taxon>
        <taxon>Chromadorea</taxon>
        <taxon>Rhabditida</taxon>
        <taxon>Rhabditina</taxon>
        <taxon>Rhabditomorpha</taxon>
        <taxon>Strongyloidea</taxon>
        <taxon>Strongylidae</taxon>
        <taxon>Strongylus</taxon>
    </lineage>
</organism>
<evidence type="ECO:0000256" key="3">
    <source>
        <dbReference type="ARBA" id="ARBA00009085"/>
    </source>
</evidence>
<keyword evidence="17" id="KW-1185">Reference proteome</keyword>
<evidence type="ECO:0000256" key="13">
    <source>
        <dbReference type="ARBA" id="ARBA00043009"/>
    </source>
</evidence>
<dbReference type="Pfam" id="PF00443">
    <property type="entry name" value="UCH"/>
    <property type="match status" value="1"/>
</dbReference>
<feature type="region of interest" description="Disordered" evidence="14">
    <location>
        <begin position="652"/>
        <end position="705"/>
    </location>
</feature>
<evidence type="ECO:0000256" key="8">
    <source>
        <dbReference type="ARBA" id="ARBA00022807"/>
    </source>
</evidence>
<sequence>MHCEMSSDKELPNLDGSETAECTMVMEESNDVDDRLFDPDRTPSHYGYDTTPERSTASPSLASLWAYNGDCNTVCSEEDSRELQKLDMRSISPSPMDQDESCSDIFANVEESGPSCSVTDPSTELPDILSEEGQMPFEKLSKQLPWKKADSGDSGAVPCGEITSSIEEKLEGHGSPASIRVRRLSEKGKIEQKFPVLDPQLKDIWDFNNFSPVKNLKRAEGIWNSAQHCFMIAVMQTLVHTAPFVRFIVDKHNHNHGSLSGRCFCCDLKKHVFRVLRINGVPHRMDWILVHWRRLFGGDYFTTQEDAHEFLIKVLDLVDRCSCPPSALKDTIPKGPSPPMMQLFGFKLRYQLVCLTCGNSSVSYALHNDLSVHLPRHSNNMGVPPKMRNLIALYMKEEVLDYACSNNRCGGKRAKRKPYILRAPSVLILQIKRFLPNGKKNSMKVQVEEHLSLKEFSYSQTEKDDYELTAIISHEGYRLYSGHYTALVRGYDRQFYFFNDEYVRPQRLLTANLCPYVVVYSRKGPQERIFASPVKSRVELTTPTTMLSQQQSKPSGISCNAHDRRKNGEGISVPSNIVHPQKQEHFRRVVNKFDPKLRTNVGVVEKEDNQSSYYCKDNGKSGSGINFDVNRDRETMKVNGFISTPSVISLSPSKTVSSYNGKSAEKNNVSSIQQDHNSPQRATKSFSASPSKHGLSSLKTKEHPTCDGYYTFTHDDVASRKKPRLH</sequence>
<dbReference type="GO" id="GO:0005829">
    <property type="term" value="C:cytosol"/>
    <property type="evidence" value="ECO:0007669"/>
    <property type="project" value="TreeGrafter"/>
</dbReference>
<dbReference type="InterPro" id="IPR050164">
    <property type="entry name" value="Peptidase_C19"/>
</dbReference>
<dbReference type="PROSITE" id="PS00973">
    <property type="entry name" value="USP_2"/>
    <property type="match status" value="1"/>
</dbReference>
<dbReference type="Gene3D" id="3.90.70.10">
    <property type="entry name" value="Cysteine proteinases"/>
    <property type="match status" value="1"/>
</dbReference>
<dbReference type="PANTHER" id="PTHR24006:SF758">
    <property type="entry name" value="UBIQUITIN CARBOXYL-TERMINAL HYDROLASE 36"/>
    <property type="match status" value="1"/>
</dbReference>
<evidence type="ECO:0000256" key="7">
    <source>
        <dbReference type="ARBA" id="ARBA00022801"/>
    </source>
</evidence>
<feature type="domain" description="USP" evidence="15">
    <location>
        <begin position="220"/>
        <end position="523"/>
    </location>
</feature>
<evidence type="ECO:0000256" key="12">
    <source>
        <dbReference type="ARBA" id="ARBA00042420"/>
    </source>
</evidence>
<dbReference type="GO" id="GO:0004843">
    <property type="term" value="F:cysteine-type deubiquitinase activity"/>
    <property type="evidence" value="ECO:0007669"/>
    <property type="project" value="UniProtKB-EC"/>
</dbReference>
<feature type="compositionally biased region" description="Polar residues" evidence="14">
    <location>
        <begin position="652"/>
        <end position="690"/>
    </location>
</feature>
<dbReference type="GO" id="GO:0016579">
    <property type="term" value="P:protein deubiquitination"/>
    <property type="evidence" value="ECO:0007669"/>
    <property type="project" value="InterPro"/>
</dbReference>
<evidence type="ECO:0000256" key="4">
    <source>
        <dbReference type="ARBA" id="ARBA00012759"/>
    </source>
</evidence>
<comment type="catalytic activity">
    <reaction evidence="1">
        <text>Thiol-dependent hydrolysis of ester, thioester, amide, peptide and isopeptide bonds formed by the C-terminal Gly of ubiquitin (a 76-residue protein attached to proteins as an intracellular targeting signal).</text>
        <dbReference type="EC" id="3.4.19.12"/>
    </reaction>
</comment>
<evidence type="ECO:0000256" key="2">
    <source>
        <dbReference type="ARBA" id="ARBA00004604"/>
    </source>
</evidence>
<proteinExistence type="inferred from homology"/>
<dbReference type="Proteomes" id="UP000270094">
    <property type="component" value="Unassembled WGS sequence"/>
</dbReference>
<keyword evidence="5" id="KW-0645">Protease</keyword>
<dbReference type="OrthoDB" id="420187at2759"/>
<evidence type="ECO:0000256" key="10">
    <source>
        <dbReference type="ARBA" id="ARBA00041300"/>
    </source>
</evidence>
<dbReference type="PROSITE" id="PS50235">
    <property type="entry name" value="USP_3"/>
    <property type="match status" value="1"/>
</dbReference>
<dbReference type="GO" id="GO:0042981">
    <property type="term" value="P:regulation of apoptotic process"/>
    <property type="evidence" value="ECO:0007669"/>
    <property type="project" value="TreeGrafter"/>
</dbReference>
<keyword evidence="6" id="KW-0833">Ubl conjugation pathway</keyword>
<gene>
    <name evidence="16" type="ORF">SVUK_LOCUS10071</name>
</gene>
<reference evidence="16 17" key="1">
    <citation type="submission" date="2018-11" db="EMBL/GenBank/DDBJ databases">
        <authorList>
            <consortium name="Pathogen Informatics"/>
        </authorList>
    </citation>
    <scope>NUCLEOTIDE SEQUENCE [LARGE SCALE GENOMIC DNA]</scope>
</reference>
<dbReference type="GO" id="GO:0006508">
    <property type="term" value="P:proteolysis"/>
    <property type="evidence" value="ECO:0007669"/>
    <property type="project" value="UniProtKB-KW"/>
</dbReference>
<evidence type="ECO:0000259" key="15">
    <source>
        <dbReference type="PROSITE" id="PS50235"/>
    </source>
</evidence>
<evidence type="ECO:0000256" key="6">
    <source>
        <dbReference type="ARBA" id="ARBA00022786"/>
    </source>
</evidence>
<evidence type="ECO:0000313" key="16">
    <source>
        <dbReference type="EMBL" id="VDM75073.1"/>
    </source>
</evidence>
<evidence type="ECO:0000256" key="14">
    <source>
        <dbReference type="SAM" id="MobiDB-lite"/>
    </source>
</evidence>
<dbReference type="EMBL" id="UYYB01094902">
    <property type="protein sequence ID" value="VDM75073.1"/>
    <property type="molecule type" value="Genomic_DNA"/>
</dbReference>
<evidence type="ECO:0000256" key="1">
    <source>
        <dbReference type="ARBA" id="ARBA00000707"/>
    </source>
</evidence>
<dbReference type="PANTHER" id="PTHR24006">
    <property type="entry name" value="UBIQUITIN CARBOXYL-TERMINAL HYDROLASE"/>
    <property type="match status" value="1"/>
</dbReference>
<accession>A0A3P7J3Q8</accession>
<dbReference type="CDD" id="cd02257">
    <property type="entry name" value="Peptidase_C19"/>
    <property type="match status" value="1"/>
</dbReference>
<dbReference type="EC" id="3.4.19.12" evidence="4"/>
<protein>
    <recommendedName>
        <fullName evidence="9">Ubiquitin carboxyl-terminal hydrolase 36</fullName>
        <ecNumber evidence="4">3.4.19.12</ecNumber>
    </recommendedName>
    <alternativeName>
        <fullName evidence="12">Deubiquitinating enzyme 36</fullName>
    </alternativeName>
    <alternativeName>
        <fullName evidence="11">Protein scrawny</fullName>
    </alternativeName>
    <alternativeName>
        <fullName evidence="10">Ubiquitin thioesterase 36</fullName>
    </alternativeName>
    <alternativeName>
        <fullName evidence="13">Ubiquitin-specific-processing protease 36</fullName>
    </alternativeName>
</protein>
<dbReference type="SUPFAM" id="SSF54001">
    <property type="entry name" value="Cysteine proteinases"/>
    <property type="match status" value="1"/>
</dbReference>
<evidence type="ECO:0000256" key="5">
    <source>
        <dbReference type="ARBA" id="ARBA00022670"/>
    </source>
</evidence>
<dbReference type="GO" id="GO:0005730">
    <property type="term" value="C:nucleolus"/>
    <property type="evidence" value="ECO:0007669"/>
    <property type="project" value="UniProtKB-SubCell"/>
</dbReference>
<name>A0A3P7J3Q8_STRVU</name>
<evidence type="ECO:0000313" key="17">
    <source>
        <dbReference type="Proteomes" id="UP000270094"/>
    </source>
</evidence>
<dbReference type="AlphaFoldDB" id="A0A3P7J3Q8"/>
<comment type="similarity">
    <text evidence="3">Belongs to the peptidase C19 family.</text>
</comment>
<dbReference type="InterPro" id="IPR001394">
    <property type="entry name" value="Peptidase_C19_UCH"/>
</dbReference>
<feature type="compositionally biased region" description="Basic and acidic residues" evidence="14">
    <location>
        <begin position="1"/>
        <end position="12"/>
    </location>
</feature>